<proteinExistence type="predicted"/>
<name>A0A3A2ZER2_9EURO</name>
<dbReference type="Proteomes" id="UP000266188">
    <property type="component" value="Unassembled WGS sequence"/>
</dbReference>
<sequence>MALPTDSPTKSVMSKPSYQETPIYDSVVEPSLLRTFSTEDIYLLSGQYAILCQFAHPALAKGTYRHSNFAKRIPNRLDNTMRFMNAATYGTEEEKRAIFSVIHRYHARVKDDDYDANDPELHKWTAATLFVSFVAVHNAFFGELSREQTETLFKEFAIFGTSLRMPPEMWPDTLDDFWDYWNHNIATLEVTDMARKMCHELLYPVHVPLWMRALSPVARLVTMNLLPERLAKEYGLEPTALNRWQYYATVNAIRVSYLSLPDSMRQTMYKQRMDDLRTAVDKIKSTGHWS</sequence>
<comment type="caution">
    <text evidence="2">The sequence shown here is derived from an EMBL/GenBank/DDBJ whole genome shotgun (WGS) entry which is preliminary data.</text>
</comment>
<dbReference type="AlphaFoldDB" id="A0A3A2ZER2"/>
<reference evidence="3" key="1">
    <citation type="submission" date="2017-02" db="EMBL/GenBank/DDBJ databases">
        <authorList>
            <person name="Tafer H."/>
            <person name="Lopandic K."/>
        </authorList>
    </citation>
    <scope>NUCLEOTIDE SEQUENCE [LARGE SCALE GENOMIC DNA]</scope>
    <source>
        <strain evidence="3">CBS 366.77</strain>
    </source>
</reference>
<accession>A0A3A2ZER2</accession>
<dbReference type="EMBL" id="MVGC01000274">
    <property type="protein sequence ID" value="RJE20823.1"/>
    <property type="molecule type" value="Genomic_DNA"/>
</dbReference>
<dbReference type="Pfam" id="PF09995">
    <property type="entry name" value="MPAB_Lcp_cat"/>
    <property type="match status" value="1"/>
</dbReference>
<dbReference type="OrthoDB" id="5131368at2759"/>
<dbReference type="GO" id="GO:0016491">
    <property type="term" value="F:oxidoreductase activity"/>
    <property type="evidence" value="ECO:0007669"/>
    <property type="project" value="InterPro"/>
</dbReference>
<evidence type="ECO:0000259" key="1">
    <source>
        <dbReference type="Pfam" id="PF09995"/>
    </source>
</evidence>
<gene>
    <name evidence="2" type="ORF">PHISCL_06842</name>
</gene>
<feature type="domain" description="ER-bound oxygenase mpaB/mpaB'/Rubber oxygenase catalytic" evidence="1">
    <location>
        <begin position="35"/>
        <end position="254"/>
    </location>
</feature>
<protein>
    <recommendedName>
        <fullName evidence="1">ER-bound oxygenase mpaB/mpaB'/Rubber oxygenase catalytic domain-containing protein</fullName>
    </recommendedName>
</protein>
<organism evidence="2 3">
    <name type="scientific">Aspergillus sclerotialis</name>
    <dbReference type="NCBI Taxonomy" id="2070753"/>
    <lineage>
        <taxon>Eukaryota</taxon>
        <taxon>Fungi</taxon>
        <taxon>Dikarya</taxon>
        <taxon>Ascomycota</taxon>
        <taxon>Pezizomycotina</taxon>
        <taxon>Eurotiomycetes</taxon>
        <taxon>Eurotiomycetidae</taxon>
        <taxon>Eurotiales</taxon>
        <taxon>Aspergillaceae</taxon>
        <taxon>Aspergillus</taxon>
        <taxon>Aspergillus subgen. Polypaecilum</taxon>
    </lineage>
</organism>
<dbReference type="PANTHER" id="PTHR36151">
    <property type="entry name" value="BLR2777 PROTEIN"/>
    <property type="match status" value="1"/>
</dbReference>
<dbReference type="InterPro" id="IPR018713">
    <property type="entry name" value="MPAB/Lcp_cat_dom"/>
</dbReference>
<dbReference type="PANTHER" id="PTHR36151:SF3">
    <property type="entry name" value="ER-BOUND OXYGENASE MPAB_MPAB'_RUBBER OXYGENASE CATALYTIC DOMAIN-CONTAINING PROTEIN"/>
    <property type="match status" value="1"/>
</dbReference>
<keyword evidence="3" id="KW-1185">Reference proteome</keyword>
<evidence type="ECO:0000313" key="2">
    <source>
        <dbReference type="EMBL" id="RJE20823.1"/>
    </source>
</evidence>
<evidence type="ECO:0000313" key="3">
    <source>
        <dbReference type="Proteomes" id="UP000266188"/>
    </source>
</evidence>